<feature type="compositionally biased region" description="Polar residues" evidence="1">
    <location>
        <begin position="119"/>
        <end position="129"/>
    </location>
</feature>
<evidence type="ECO:0000256" key="1">
    <source>
        <dbReference type="SAM" id="MobiDB-lite"/>
    </source>
</evidence>
<protein>
    <submittedName>
        <fullName evidence="2">Uncharacterized protein</fullName>
    </submittedName>
</protein>
<dbReference type="VEuPathDB" id="FungiDB:M747DRAFT_313177"/>
<proteinExistence type="predicted"/>
<feature type="region of interest" description="Disordered" evidence="1">
    <location>
        <begin position="110"/>
        <end position="129"/>
    </location>
</feature>
<dbReference type="AlphaFoldDB" id="A0A370C7K7"/>
<organism evidence="2 3">
    <name type="scientific">Aspergillus niger ATCC 13496</name>
    <dbReference type="NCBI Taxonomy" id="1353008"/>
    <lineage>
        <taxon>Eukaryota</taxon>
        <taxon>Fungi</taxon>
        <taxon>Dikarya</taxon>
        <taxon>Ascomycota</taxon>
        <taxon>Pezizomycotina</taxon>
        <taxon>Eurotiomycetes</taxon>
        <taxon>Eurotiomycetidae</taxon>
        <taxon>Eurotiales</taxon>
        <taxon>Aspergillaceae</taxon>
        <taxon>Aspergillus</taxon>
        <taxon>Aspergillus subgen. Circumdati</taxon>
    </lineage>
</organism>
<evidence type="ECO:0000313" key="3">
    <source>
        <dbReference type="Proteomes" id="UP000253845"/>
    </source>
</evidence>
<feature type="region of interest" description="Disordered" evidence="1">
    <location>
        <begin position="181"/>
        <end position="202"/>
    </location>
</feature>
<dbReference type="Proteomes" id="UP000253845">
    <property type="component" value="Unassembled WGS sequence"/>
</dbReference>
<gene>
    <name evidence="2" type="ORF">M747DRAFT_313177</name>
</gene>
<sequence length="231" mass="27640">MCFWLDEMEYWVEVDERGPMLCHRREQRGDSSSLPPNVYQQGYRPIHCDRQYNTTLQTRRQKYNTGDNPRKRVYLFPKTELLELGKEAWLERRRKHEQLQESCRQLMKRQERDEEYRQAQCQPGETTQQHNMSLYNHTDDQPAVRRSATHSARYLYGPTADRVEPRTNAVIDYDRSKDKYPGRSQWYGTAPKSGTDAHPSSYSPVMGYHDRRYEAYQTHNYAQARDNGAYW</sequence>
<name>A0A370C7K7_ASPNG</name>
<accession>A0A370C7K7</accession>
<dbReference type="EMBL" id="KZ851905">
    <property type="protein sequence ID" value="RDH23139.1"/>
    <property type="molecule type" value="Genomic_DNA"/>
</dbReference>
<evidence type="ECO:0000313" key="2">
    <source>
        <dbReference type="EMBL" id="RDH23139.1"/>
    </source>
</evidence>
<reference evidence="2 3" key="1">
    <citation type="submission" date="2018-07" db="EMBL/GenBank/DDBJ databases">
        <title>Section-level genome sequencing of Aspergillus section Nigri to investigate inter- and intra-species variation.</title>
        <authorList>
            <consortium name="DOE Joint Genome Institute"/>
            <person name="Vesth T.C."/>
            <person name="Nybo J.L."/>
            <person name="Theobald S."/>
            <person name="Frisvad J.C."/>
            <person name="Larsen T.O."/>
            <person name="Nielsen K.F."/>
            <person name="Hoof J.B."/>
            <person name="Brandl J."/>
            <person name="Salamov A."/>
            <person name="Riley R."/>
            <person name="Gladden J.M."/>
            <person name="Phatale P."/>
            <person name="Nielsen M.T."/>
            <person name="Lyhne E.K."/>
            <person name="Kogle M.E."/>
            <person name="Strasser K."/>
            <person name="McDonnell E."/>
            <person name="Barry K."/>
            <person name="Clum A."/>
            <person name="Chen C."/>
            <person name="Nolan M."/>
            <person name="Sandor L."/>
            <person name="Kuo A."/>
            <person name="Lipzen A."/>
            <person name="Hainaut M."/>
            <person name="Drula E."/>
            <person name="Tsang A."/>
            <person name="Magnuson J.K."/>
            <person name="Henrissat B."/>
            <person name="Wiebenga A."/>
            <person name="Simmons B.A."/>
            <person name="Makela M.R."/>
            <person name="De vries R.P."/>
            <person name="Grigoriev I.V."/>
            <person name="Mortensen U.H."/>
            <person name="Baker S.E."/>
            <person name="Andersen M.R."/>
        </authorList>
    </citation>
    <scope>NUCLEOTIDE SEQUENCE [LARGE SCALE GENOMIC DNA]</scope>
    <source>
        <strain evidence="2 3">ATCC 13496</strain>
    </source>
</reference>